<feature type="transmembrane region" description="Helical" evidence="4">
    <location>
        <begin position="20"/>
        <end position="41"/>
    </location>
</feature>
<feature type="transmembrane region" description="Helical" evidence="4">
    <location>
        <begin position="53"/>
        <end position="71"/>
    </location>
</feature>
<reference evidence="6 7" key="1">
    <citation type="submission" date="2017-07" db="EMBL/GenBank/DDBJ databases">
        <title>Leptospira spp. isolated from tropical soils.</title>
        <authorList>
            <person name="Thibeaux R."/>
            <person name="Iraola G."/>
            <person name="Ferres I."/>
            <person name="Bierque E."/>
            <person name="Girault D."/>
            <person name="Soupe-Gilbert M.-E."/>
            <person name="Picardeau M."/>
            <person name="Goarant C."/>
        </authorList>
    </citation>
    <scope>NUCLEOTIDE SEQUENCE [LARGE SCALE GENOMIC DNA]</scope>
    <source>
        <strain evidence="6 7">FH2-B-C1</strain>
    </source>
</reference>
<dbReference type="InterPro" id="IPR018060">
    <property type="entry name" value="HTH_AraC"/>
</dbReference>
<dbReference type="PANTHER" id="PTHR43280:SF29">
    <property type="entry name" value="ARAC-FAMILY TRANSCRIPTIONAL REGULATOR"/>
    <property type="match status" value="1"/>
</dbReference>
<dbReference type="GO" id="GO:0003700">
    <property type="term" value="F:DNA-binding transcription factor activity"/>
    <property type="evidence" value="ECO:0007669"/>
    <property type="project" value="InterPro"/>
</dbReference>
<evidence type="ECO:0000256" key="4">
    <source>
        <dbReference type="SAM" id="Phobius"/>
    </source>
</evidence>
<dbReference type="PANTHER" id="PTHR43280">
    <property type="entry name" value="ARAC-FAMILY TRANSCRIPTIONAL REGULATOR"/>
    <property type="match status" value="1"/>
</dbReference>
<gene>
    <name evidence="6" type="ORF">CH380_16950</name>
</gene>
<proteinExistence type="predicted"/>
<dbReference type="InterPro" id="IPR009057">
    <property type="entry name" value="Homeodomain-like_sf"/>
</dbReference>
<feature type="transmembrane region" description="Helical" evidence="4">
    <location>
        <begin position="200"/>
        <end position="218"/>
    </location>
</feature>
<feature type="domain" description="HTH araC/xylS-type" evidence="5">
    <location>
        <begin position="277"/>
        <end position="378"/>
    </location>
</feature>
<dbReference type="PROSITE" id="PS01124">
    <property type="entry name" value="HTH_ARAC_FAMILY_2"/>
    <property type="match status" value="1"/>
</dbReference>
<evidence type="ECO:0000259" key="5">
    <source>
        <dbReference type="PROSITE" id="PS01124"/>
    </source>
</evidence>
<keyword evidence="4" id="KW-0472">Membrane</keyword>
<keyword evidence="4" id="KW-0812">Transmembrane</keyword>
<organism evidence="6 7">
    <name type="scientific">Leptospira adleri</name>
    <dbReference type="NCBI Taxonomy" id="2023186"/>
    <lineage>
        <taxon>Bacteria</taxon>
        <taxon>Pseudomonadati</taxon>
        <taxon>Spirochaetota</taxon>
        <taxon>Spirochaetia</taxon>
        <taxon>Leptospirales</taxon>
        <taxon>Leptospiraceae</taxon>
        <taxon>Leptospira</taxon>
    </lineage>
</organism>
<evidence type="ECO:0000256" key="2">
    <source>
        <dbReference type="ARBA" id="ARBA00023125"/>
    </source>
</evidence>
<evidence type="ECO:0000256" key="3">
    <source>
        <dbReference type="ARBA" id="ARBA00023163"/>
    </source>
</evidence>
<dbReference type="GO" id="GO:0043565">
    <property type="term" value="F:sequence-specific DNA binding"/>
    <property type="evidence" value="ECO:0007669"/>
    <property type="project" value="InterPro"/>
</dbReference>
<dbReference type="Gene3D" id="1.10.10.60">
    <property type="entry name" value="Homeodomain-like"/>
    <property type="match status" value="1"/>
</dbReference>
<accession>A0A2M9YKS5</accession>
<feature type="transmembrane region" description="Helical" evidence="4">
    <location>
        <begin position="120"/>
        <end position="140"/>
    </location>
</feature>
<dbReference type="RefSeq" id="WP_100786965.1">
    <property type="nucleotide sequence ID" value="NZ_NPDV01000016.1"/>
</dbReference>
<keyword evidence="3" id="KW-0804">Transcription</keyword>
<protein>
    <submittedName>
        <fullName evidence="6">AraC family transcriptional regulator</fullName>
    </submittedName>
</protein>
<keyword evidence="1" id="KW-0805">Transcription regulation</keyword>
<keyword evidence="2" id="KW-0238">DNA-binding</keyword>
<dbReference type="AlphaFoldDB" id="A0A2M9YKS5"/>
<feature type="transmembrane region" description="Helical" evidence="4">
    <location>
        <begin position="171"/>
        <end position="188"/>
    </location>
</feature>
<evidence type="ECO:0000256" key="1">
    <source>
        <dbReference type="ARBA" id="ARBA00023015"/>
    </source>
</evidence>
<dbReference type="Pfam" id="PF12833">
    <property type="entry name" value="HTH_18"/>
    <property type="match status" value="1"/>
</dbReference>
<feature type="transmembrane region" description="Helical" evidence="4">
    <location>
        <begin position="83"/>
        <end position="108"/>
    </location>
</feature>
<sequence>MFNLNTLSDIMSSAVFSDVNLFYTHAAGVGTGMIMSISRFYGGKKNEFNKAYGTILLSVSMFLMTNNRILFPQETDPRLLQDPVFLGFYFGLVLYASSAVLICMKFILGNLENPWSYCKRALGILPVAIVFSFLLPKILYICVCDGIGICITLYTFGWSCYKIRNAKKEPVFYHFPFMSFVISFSLVLDLTGTILGSTKMLLISELIPGIVLAYVTLIERIYPALFSKVNGEWKEAEISVATPDLPEEDAPFLNEEDAIPELSRNILEGVELSKIEERVNAFLQIRGYADEELRLPDFASYLGLSTHQASYYINKHMSMKFADFLNMNRIEDVKRNLRNKSHMNLLQIALECGFNSASSFHRACVKFTGKSPREFRKLINSQN</sequence>
<dbReference type="SUPFAM" id="SSF46689">
    <property type="entry name" value="Homeodomain-like"/>
    <property type="match status" value="1"/>
</dbReference>
<keyword evidence="4" id="KW-1133">Transmembrane helix</keyword>
<evidence type="ECO:0000313" key="6">
    <source>
        <dbReference type="EMBL" id="PJZ52149.1"/>
    </source>
</evidence>
<dbReference type="Proteomes" id="UP000232188">
    <property type="component" value="Unassembled WGS sequence"/>
</dbReference>
<dbReference type="EMBL" id="NPDV01000016">
    <property type="protein sequence ID" value="PJZ52149.1"/>
    <property type="molecule type" value="Genomic_DNA"/>
</dbReference>
<dbReference type="SMART" id="SM00342">
    <property type="entry name" value="HTH_ARAC"/>
    <property type="match status" value="1"/>
</dbReference>
<evidence type="ECO:0000313" key="7">
    <source>
        <dbReference type="Proteomes" id="UP000232188"/>
    </source>
</evidence>
<comment type="caution">
    <text evidence="6">The sequence shown here is derived from an EMBL/GenBank/DDBJ whole genome shotgun (WGS) entry which is preliminary data.</text>
</comment>
<name>A0A2M9YKS5_9LEPT</name>